<organism evidence="1 2">
    <name type="scientific">Prevotella denticola CRIS 18C-A</name>
    <dbReference type="NCBI Taxonomy" id="944557"/>
    <lineage>
        <taxon>Bacteria</taxon>
        <taxon>Pseudomonadati</taxon>
        <taxon>Bacteroidota</taxon>
        <taxon>Bacteroidia</taxon>
        <taxon>Bacteroidales</taxon>
        <taxon>Prevotellaceae</taxon>
        <taxon>Prevotella</taxon>
    </lineage>
</organism>
<proteinExistence type="predicted"/>
<reference evidence="1 2" key="1">
    <citation type="submission" date="2011-02" db="EMBL/GenBank/DDBJ databases">
        <authorList>
            <person name="Durkin A.S."/>
            <person name="Madupu R."/>
            <person name="Torralba M."/>
            <person name="Gillis M."/>
            <person name="Methe B."/>
            <person name="Sutton G."/>
            <person name="Nelson K.E."/>
        </authorList>
    </citation>
    <scope>NUCLEOTIDE SEQUENCE [LARGE SCALE GENOMIC DNA]</scope>
    <source>
        <strain evidence="1 2">CRIS 18C-A</strain>
    </source>
</reference>
<name>F0H5F7_9BACT</name>
<dbReference type="Proteomes" id="UP000003155">
    <property type="component" value="Unassembled WGS sequence"/>
</dbReference>
<evidence type="ECO:0000313" key="1">
    <source>
        <dbReference type="EMBL" id="EGC86931.1"/>
    </source>
</evidence>
<comment type="caution">
    <text evidence="1">The sequence shown here is derived from an EMBL/GenBank/DDBJ whole genome shotgun (WGS) entry which is preliminary data.</text>
</comment>
<keyword evidence="2" id="KW-1185">Reference proteome</keyword>
<dbReference type="AlphaFoldDB" id="F0H5F7"/>
<sequence>MLTVEDIPKYKHRSWYFTGTVDLSEDSLILLVKKSSKV</sequence>
<dbReference type="EMBL" id="AEXO01000032">
    <property type="protein sequence ID" value="EGC86931.1"/>
    <property type="molecule type" value="Genomic_DNA"/>
</dbReference>
<accession>F0H5F7</accession>
<evidence type="ECO:0000313" key="2">
    <source>
        <dbReference type="Proteomes" id="UP000003155"/>
    </source>
</evidence>
<protein>
    <submittedName>
        <fullName evidence="1">Uncharacterized protein</fullName>
    </submittedName>
</protein>
<gene>
    <name evidence="1" type="ORF">HMPREF9303_0244</name>
</gene>